<evidence type="ECO:0000313" key="2">
    <source>
        <dbReference type="EMBL" id="ANW98802.1"/>
    </source>
</evidence>
<name>A0A1B1YDF8_THEST</name>
<dbReference type="EMBL" id="CP014672">
    <property type="protein sequence ID" value="ANW98802.1"/>
    <property type="molecule type" value="Genomic_DNA"/>
</dbReference>
<keyword evidence="1" id="KW-1133">Transmembrane helix</keyword>
<accession>A0A1B1YDF8</accession>
<evidence type="ECO:0000313" key="3">
    <source>
        <dbReference type="Proteomes" id="UP000092971"/>
    </source>
</evidence>
<gene>
    <name evidence="2" type="ORF">CSTERTH_07065</name>
</gene>
<keyword evidence="1" id="KW-0812">Transmembrane</keyword>
<dbReference type="PANTHER" id="PTHR35007:SF1">
    <property type="entry name" value="PILUS ASSEMBLY PROTEIN"/>
    <property type="match status" value="1"/>
</dbReference>
<dbReference type="AlphaFoldDB" id="A0A1B1YDF8"/>
<proteinExistence type="predicted"/>
<feature type="transmembrane region" description="Helical" evidence="1">
    <location>
        <begin position="212"/>
        <end position="231"/>
    </location>
</feature>
<dbReference type="Proteomes" id="UP000092971">
    <property type="component" value="Chromosome"/>
</dbReference>
<keyword evidence="1" id="KW-0472">Membrane</keyword>
<sequence>MTNNQKLVFSVSQTRTEEFYIENYDKYNYKIHEWIIYSAVGVLVMAVIGWIFYRKIIPVAFISALGLFYPKIRKRQLIETRRNILRLQFKDMLYYIGAALSAGKSVEQAFVYAHGILRNLYPGKKAYIVNETELIIKRLQMNENIENILKDFAARSGVEEIQHFSDVFSVCKRTGGNLVEVIRTTSGMIGERIEIKQEIEIGLAAKKQEQRILSLSSVMMVLFISLMSGEFMEPMFATSSGRIIMTFSLILLGVGIFVSNRIMNIRF</sequence>
<dbReference type="PANTHER" id="PTHR35007">
    <property type="entry name" value="INTEGRAL MEMBRANE PROTEIN-RELATED"/>
    <property type="match status" value="1"/>
</dbReference>
<organism evidence="2 3">
    <name type="scientific">Thermoclostridium stercorarium subsp. thermolacticum DSM 2910</name>
    <dbReference type="NCBI Taxonomy" id="1121336"/>
    <lineage>
        <taxon>Bacteria</taxon>
        <taxon>Bacillati</taxon>
        <taxon>Bacillota</taxon>
        <taxon>Clostridia</taxon>
        <taxon>Eubacteriales</taxon>
        <taxon>Oscillospiraceae</taxon>
        <taxon>Thermoclostridium</taxon>
    </lineage>
</organism>
<feature type="transmembrane region" description="Helical" evidence="1">
    <location>
        <begin position="243"/>
        <end position="263"/>
    </location>
</feature>
<protein>
    <submittedName>
        <fullName evidence="2">Type II secretion protein F</fullName>
    </submittedName>
</protein>
<feature type="transmembrane region" description="Helical" evidence="1">
    <location>
        <begin position="34"/>
        <end position="53"/>
    </location>
</feature>
<evidence type="ECO:0000256" key="1">
    <source>
        <dbReference type="SAM" id="Phobius"/>
    </source>
</evidence>
<reference evidence="2 3" key="1">
    <citation type="submission" date="2016-02" db="EMBL/GenBank/DDBJ databases">
        <title>Comparison of Clostridium stercorarium subspecies using comparative genomics and transcriptomics.</title>
        <authorList>
            <person name="Schellenberg J."/>
            <person name="Thallinger G."/>
            <person name="Levin D.B."/>
            <person name="Zhang X."/>
            <person name="Alvare G."/>
            <person name="Fristensky B."/>
            <person name="Sparling R."/>
        </authorList>
    </citation>
    <scope>NUCLEOTIDE SEQUENCE [LARGE SCALE GENOMIC DNA]</scope>
    <source>
        <strain evidence="2 3">DSM 2910</strain>
    </source>
</reference>